<dbReference type="InterPro" id="IPR037219">
    <property type="entry name" value="Peptidase_M41-like"/>
</dbReference>
<dbReference type="InterPro" id="IPR000642">
    <property type="entry name" value="Peptidase_M41"/>
</dbReference>
<feature type="compositionally biased region" description="Basic and acidic residues" evidence="1">
    <location>
        <begin position="1"/>
        <end position="13"/>
    </location>
</feature>
<feature type="transmembrane region" description="Helical" evidence="2">
    <location>
        <begin position="148"/>
        <end position="166"/>
    </location>
</feature>
<keyword evidence="2" id="KW-1133">Transmembrane helix</keyword>
<dbReference type="SUPFAM" id="SSF52540">
    <property type="entry name" value="P-loop containing nucleoside triphosphate hydrolases"/>
    <property type="match status" value="1"/>
</dbReference>
<dbReference type="Gene3D" id="1.20.58.760">
    <property type="entry name" value="Peptidase M41"/>
    <property type="match status" value="1"/>
</dbReference>
<feature type="transmembrane region" description="Helical" evidence="2">
    <location>
        <begin position="187"/>
        <end position="209"/>
    </location>
</feature>
<evidence type="ECO:0000256" key="2">
    <source>
        <dbReference type="SAM" id="Phobius"/>
    </source>
</evidence>
<dbReference type="GO" id="GO:0030163">
    <property type="term" value="P:protein catabolic process"/>
    <property type="evidence" value="ECO:0007669"/>
    <property type="project" value="TreeGrafter"/>
</dbReference>
<proteinExistence type="predicted"/>
<keyword evidence="2" id="KW-0472">Membrane</keyword>
<dbReference type="GO" id="GO:0016887">
    <property type="term" value="F:ATP hydrolysis activity"/>
    <property type="evidence" value="ECO:0007669"/>
    <property type="project" value="InterPro"/>
</dbReference>
<evidence type="ECO:0000256" key="1">
    <source>
        <dbReference type="SAM" id="MobiDB-lite"/>
    </source>
</evidence>
<feature type="transmembrane region" description="Helical" evidence="2">
    <location>
        <begin position="54"/>
        <end position="72"/>
    </location>
</feature>
<name>A0A6J7C0P2_9ZZZZ</name>
<dbReference type="GO" id="GO:0005524">
    <property type="term" value="F:ATP binding"/>
    <property type="evidence" value="ECO:0007669"/>
    <property type="project" value="InterPro"/>
</dbReference>
<accession>A0A6J7C0P2</accession>
<dbReference type="GO" id="GO:0005886">
    <property type="term" value="C:plasma membrane"/>
    <property type="evidence" value="ECO:0007669"/>
    <property type="project" value="TreeGrafter"/>
</dbReference>
<dbReference type="GO" id="GO:0004222">
    <property type="term" value="F:metalloendopeptidase activity"/>
    <property type="evidence" value="ECO:0007669"/>
    <property type="project" value="InterPro"/>
</dbReference>
<dbReference type="Pfam" id="PF00004">
    <property type="entry name" value="AAA"/>
    <property type="match status" value="2"/>
</dbReference>
<evidence type="ECO:0000259" key="3">
    <source>
        <dbReference type="SMART" id="SM00382"/>
    </source>
</evidence>
<dbReference type="Gene3D" id="1.10.8.60">
    <property type="match status" value="1"/>
</dbReference>
<dbReference type="InterPro" id="IPR027417">
    <property type="entry name" value="P-loop_NTPase"/>
</dbReference>
<gene>
    <name evidence="4" type="ORF">UFOPK3268_01048</name>
</gene>
<dbReference type="SMART" id="SM00382">
    <property type="entry name" value="AAA"/>
    <property type="match status" value="1"/>
</dbReference>
<keyword evidence="2" id="KW-0812">Transmembrane</keyword>
<dbReference type="InterPro" id="IPR003960">
    <property type="entry name" value="ATPase_AAA_CS"/>
</dbReference>
<dbReference type="GO" id="GO:0004176">
    <property type="term" value="F:ATP-dependent peptidase activity"/>
    <property type="evidence" value="ECO:0007669"/>
    <property type="project" value="InterPro"/>
</dbReference>
<protein>
    <submittedName>
        <fullName evidence="4">Unannotated protein</fullName>
    </submittedName>
</protein>
<dbReference type="InterPro" id="IPR003959">
    <property type="entry name" value="ATPase_AAA_core"/>
</dbReference>
<dbReference type="SUPFAM" id="SSF140990">
    <property type="entry name" value="FtsH protease domain-like"/>
    <property type="match status" value="1"/>
</dbReference>
<feature type="transmembrane region" description="Helical" evidence="2">
    <location>
        <begin position="295"/>
        <end position="312"/>
    </location>
</feature>
<dbReference type="AlphaFoldDB" id="A0A6J7C0P2"/>
<organism evidence="4">
    <name type="scientific">freshwater metagenome</name>
    <dbReference type="NCBI Taxonomy" id="449393"/>
    <lineage>
        <taxon>unclassified sequences</taxon>
        <taxon>metagenomes</taxon>
        <taxon>ecological metagenomes</taxon>
    </lineage>
</organism>
<dbReference type="EMBL" id="CAFBIZ010000131">
    <property type="protein sequence ID" value="CAB4850661.1"/>
    <property type="molecule type" value="Genomic_DNA"/>
</dbReference>
<dbReference type="GO" id="GO:0006508">
    <property type="term" value="P:proteolysis"/>
    <property type="evidence" value="ECO:0007669"/>
    <property type="project" value="InterPro"/>
</dbReference>
<feature type="region of interest" description="Disordered" evidence="1">
    <location>
        <begin position="1"/>
        <end position="40"/>
    </location>
</feature>
<dbReference type="Pfam" id="PF01434">
    <property type="entry name" value="Peptidase_M41"/>
    <property type="match status" value="1"/>
</dbReference>
<dbReference type="PROSITE" id="PS00674">
    <property type="entry name" value="AAA"/>
    <property type="match status" value="1"/>
</dbReference>
<dbReference type="InterPro" id="IPR003593">
    <property type="entry name" value="AAA+_ATPase"/>
</dbReference>
<evidence type="ECO:0000313" key="4">
    <source>
        <dbReference type="EMBL" id="CAB4850661.1"/>
    </source>
</evidence>
<sequence length="804" mass="88176">MADVTPHDPHGRLDAPGPSGLPEPQVGPFVSPTHGRRDDSDVLTRKPLVFWDRIRLALFFAVAFVIVLWSQASGNPLMGIIEAEKTAASTGIGQVLLILVVVESLRQVHFQLAENVASYHQGWIRLFKGTERFSSRYSSWTRFRMARLFKWVVTLSVISMVLASVFKTSPILALFQVPAWFIGQLPMILQLMMYMFIAVAQFGLIFWFLSRGGVDVYFPDDVKTRFDDVWGQDNVVERVRENIVFMENPEAIEAKGGYVPGGILLWGPPGTGKTLLAEAVAGETGKPYVFVDPGAFINMFMGVGVLKVKGLFRKLRKLSLRYGGVIVFFDEADTLGSRGGAVSQMRRAELTGERTPFDAIHGATCNGRHYASMPTRRFLADADLAQQRQLFVPTGGNGGGGMGGMGTLQSLLTEMSGLKKPRGSVKRVVRRTLGMRPKPPPKYRILVMMATNMPDALDPALLRPGRIDRIYRVGYPSKAGRIDTYRNYLDKIRHEVTDAQIENLATISPYATGASIKDSVNEALVIALRDGRESVTYPDMIRAKSLKAHGLPDGSSYVDRERHSIALHEACHAIVMYRMQHSSIIDTATIERRGDVGGFVSPIPIEDRFVEWRSEVEIDVMTFLASLAGERMFYDGDHTQGVGGDMAAATGIVTRSFLSHAMGPTLRAFNGGMLGQAGLVSGGVPLVEGLPFEGETAKAIEAKLAELYDRTVEVLRANRREILAVTHALESHKTLSGEDVVAVIEGTEGPLVDGRGYVEAAFVADLEAYHRRAVEAHKVVSERPPALPTMPEPLAAARAITPEA</sequence>
<dbReference type="PANTHER" id="PTHR23076:SF97">
    <property type="entry name" value="ATP-DEPENDENT ZINC METALLOPROTEASE YME1L1"/>
    <property type="match status" value="1"/>
</dbReference>
<feature type="domain" description="AAA+ ATPase" evidence="3">
    <location>
        <begin position="259"/>
        <end position="477"/>
    </location>
</feature>
<dbReference type="Gene3D" id="3.40.50.300">
    <property type="entry name" value="P-loop containing nucleotide triphosphate hydrolases"/>
    <property type="match status" value="1"/>
</dbReference>
<reference evidence="4" key="1">
    <citation type="submission" date="2020-05" db="EMBL/GenBank/DDBJ databases">
        <authorList>
            <person name="Chiriac C."/>
            <person name="Salcher M."/>
            <person name="Ghai R."/>
            <person name="Kavagutti S V."/>
        </authorList>
    </citation>
    <scope>NUCLEOTIDE SEQUENCE</scope>
</reference>
<dbReference type="PANTHER" id="PTHR23076">
    <property type="entry name" value="METALLOPROTEASE M41 FTSH"/>
    <property type="match status" value="1"/>
</dbReference>